<feature type="transmembrane region" description="Helical" evidence="10">
    <location>
        <begin position="437"/>
        <end position="458"/>
    </location>
</feature>
<evidence type="ECO:0000256" key="10">
    <source>
        <dbReference type="SAM" id="Phobius"/>
    </source>
</evidence>
<feature type="transmembrane region" description="Helical" evidence="10">
    <location>
        <begin position="285"/>
        <end position="305"/>
    </location>
</feature>
<organism evidence="11 12">
    <name type="scientific">Asbolus verrucosus</name>
    <name type="common">Desert ironclad beetle</name>
    <dbReference type="NCBI Taxonomy" id="1661398"/>
    <lineage>
        <taxon>Eukaryota</taxon>
        <taxon>Metazoa</taxon>
        <taxon>Ecdysozoa</taxon>
        <taxon>Arthropoda</taxon>
        <taxon>Hexapoda</taxon>
        <taxon>Insecta</taxon>
        <taxon>Pterygota</taxon>
        <taxon>Neoptera</taxon>
        <taxon>Endopterygota</taxon>
        <taxon>Coleoptera</taxon>
        <taxon>Polyphaga</taxon>
        <taxon>Cucujiformia</taxon>
        <taxon>Tenebrionidae</taxon>
        <taxon>Pimeliinae</taxon>
        <taxon>Asbolus</taxon>
    </lineage>
</organism>
<dbReference type="Proteomes" id="UP000292052">
    <property type="component" value="Unassembled WGS sequence"/>
</dbReference>
<dbReference type="PANTHER" id="PTHR21137">
    <property type="entry name" value="ODORANT RECEPTOR"/>
    <property type="match status" value="1"/>
</dbReference>
<dbReference type="AlphaFoldDB" id="A0A482W9L7"/>
<keyword evidence="12" id="KW-1185">Reference proteome</keyword>
<keyword evidence="8" id="KW-0675">Receptor</keyword>
<dbReference type="EMBL" id="QDEB01015294">
    <property type="protein sequence ID" value="RZC41655.1"/>
    <property type="molecule type" value="Genomic_DNA"/>
</dbReference>
<evidence type="ECO:0000256" key="7">
    <source>
        <dbReference type="ARBA" id="ARBA00023136"/>
    </source>
</evidence>
<dbReference type="OrthoDB" id="8196465at2759"/>
<evidence type="ECO:0000256" key="5">
    <source>
        <dbReference type="ARBA" id="ARBA00022725"/>
    </source>
</evidence>
<protein>
    <submittedName>
        <fullName evidence="11">7tm 6 and/or Imm37 domain containing protein</fullName>
    </submittedName>
</protein>
<evidence type="ECO:0000256" key="3">
    <source>
        <dbReference type="ARBA" id="ARBA00022606"/>
    </source>
</evidence>
<dbReference type="Pfam" id="PF02949">
    <property type="entry name" value="7tm_6"/>
    <property type="match status" value="3"/>
</dbReference>
<feature type="transmembrane region" description="Helical" evidence="10">
    <location>
        <begin position="570"/>
        <end position="594"/>
    </location>
</feature>
<keyword evidence="9" id="KW-0807">Transducer</keyword>
<feature type="transmembrane region" description="Helical" evidence="10">
    <location>
        <begin position="483"/>
        <end position="504"/>
    </location>
</feature>
<keyword evidence="5" id="KW-0552">Olfaction</keyword>
<reference evidence="11 12" key="1">
    <citation type="submission" date="2017-03" db="EMBL/GenBank/DDBJ databases">
        <title>Genome of the blue death feigning beetle - Asbolus verrucosus.</title>
        <authorList>
            <person name="Rider S.D."/>
        </authorList>
    </citation>
    <scope>NUCLEOTIDE SEQUENCE [LARGE SCALE GENOMIC DNA]</scope>
    <source>
        <strain evidence="11">Butters</strain>
        <tissue evidence="11">Head and leg muscle</tissue>
    </source>
</reference>
<feature type="transmembrane region" description="Helical" evidence="10">
    <location>
        <begin position="130"/>
        <end position="149"/>
    </location>
</feature>
<sequence>MKKFDWKLSIRRNLQVLNIVGLWPELDGNFKSNLYTLYSTTTLAVFIYGHNFFQTINVFFIYPDLEAISGTIFVTLSEMLTMVKSYYMLQNMNILKQLMTTINNDIFQPKNTMQKNFIESSLNFWKKVGMLLWTMSGGAIFFWSTYPILDNSIKESRLPFLAWYPYDTKISPYYEITYIYQIISVTVIASATLSIDMLIAALNVFTGAQFDILCDDLRHLHDDISLDFNAKLINCVKHHKEILKFSTKSNIFFNWIVLVQFFISAASIGITMFQLTIVTPFTSEFYSMVTFGIAIIVEIFMYCWFGNEVEIKSSNIPYAAFESNWTEASMEVKKNLIYFILRCQKPLKMSALNLFYALPGLILPCYINFMEKYDWKLTISTTILRLKILGLWPAGDDTYKANLYTLWSIFSIALLTFGHNFFQAVNIIFIFNDLQAIIATIFVTLSELLVIQKTYCIVKNMKILKQLMVTLNIARFAKNSDKFSNWIILGQFFVSATSIGLTMFQLTMVVPFSSEFFSLLAFNSSIVVEIFMYCWFGNEVEIKHRLPFLAWYPYRTDISPHYEITYVYQVFGIAFSACITSGIDSLIAALHMYVGAQFDILCDDIRHLYDPTERKSTNFKNLLKCIDHHRAILEYNMMSVFSSEAFALLAYLAAVAVQIFLYCWFGNEVEVKILRASWSYFALLNQLRNR</sequence>
<evidence type="ECO:0000313" key="12">
    <source>
        <dbReference type="Proteomes" id="UP000292052"/>
    </source>
</evidence>
<evidence type="ECO:0000313" key="11">
    <source>
        <dbReference type="EMBL" id="RZC41655.1"/>
    </source>
</evidence>
<evidence type="ECO:0000256" key="2">
    <source>
        <dbReference type="ARBA" id="ARBA00022475"/>
    </source>
</evidence>
<proteinExistence type="predicted"/>
<feature type="transmembrane region" description="Helical" evidence="10">
    <location>
        <begin position="41"/>
        <end position="62"/>
    </location>
</feature>
<keyword evidence="2" id="KW-1003">Cell membrane</keyword>
<evidence type="ECO:0000256" key="6">
    <source>
        <dbReference type="ARBA" id="ARBA00022989"/>
    </source>
</evidence>
<dbReference type="InterPro" id="IPR004117">
    <property type="entry name" value="7tm6_olfct_rcpt"/>
</dbReference>
<evidence type="ECO:0000256" key="1">
    <source>
        <dbReference type="ARBA" id="ARBA00004651"/>
    </source>
</evidence>
<accession>A0A482W9L7</accession>
<feature type="transmembrane region" description="Helical" evidence="10">
    <location>
        <begin position="645"/>
        <end position="665"/>
    </location>
</feature>
<feature type="transmembrane region" description="Helical" evidence="10">
    <location>
        <begin position="68"/>
        <end position="89"/>
    </location>
</feature>
<dbReference type="GO" id="GO:0005549">
    <property type="term" value="F:odorant binding"/>
    <property type="evidence" value="ECO:0007669"/>
    <property type="project" value="InterPro"/>
</dbReference>
<dbReference type="GO" id="GO:0007165">
    <property type="term" value="P:signal transduction"/>
    <property type="evidence" value="ECO:0007669"/>
    <property type="project" value="UniProtKB-KW"/>
</dbReference>
<comment type="caution">
    <text evidence="11">The sequence shown here is derived from an EMBL/GenBank/DDBJ whole genome shotgun (WGS) entry which is preliminary data.</text>
</comment>
<dbReference type="GO" id="GO:0005886">
    <property type="term" value="C:plasma membrane"/>
    <property type="evidence" value="ECO:0007669"/>
    <property type="project" value="UniProtKB-SubCell"/>
</dbReference>
<evidence type="ECO:0000256" key="9">
    <source>
        <dbReference type="ARBA" id="ARBA00023224"/>
    </source>
</evidence>
<keyword evidence="7 10" id="KW-0472">Membrane</keyword>
<dbReference type="GO" id="GO:0004984">
    <property type="term" value="F:olfactory receptor activity"/>
    <property type="evidence" value="ECO:0007669"/>
    <property type="project" value="InterPro"/>
</dbReference>
<keyword evidence="4 10" id="KW-0812">Transmembrane</keyword>
<gene>
    <name evidence="11" type="ORF">BDFB_005783</name>
</gene>
<keyword evidence="3" id="KW-0716">Sensory transduction</keyword>
<comment type="subcellular location">
    <subcellularLocation>
        <location evidence="1">Cell membrane</location>
        <topology evidence="1">Multi-pass membrane protein</topology>
    </subcellularLocation>
</comment>
<feature type="transmembrane region" description="Helical" evidence="10">
    <location>
        <begin position="252"/>
        <end position="273"/>
    </location>
</feature>
<evidence type="ECO:0000256" key="8">
    <source>
        <dbReference type="ARBA" id="ARBA00023170"/>
    </source>
</evidence>
<evidence type="ECO:0000256" key="4">
    <source>
        <dbReference type="ARBA" id="ARBA00022692"/>
    </source>
</evidence>
<feature type="transmembrane region" description="Helical" evidence="10">
    <location>
        <begin position="178"/>
        <end position="202"/>
    </location>
</feature>
<dbReference type="PANTHER" id="PTHR21137:SF35">
    <property type="entry name" value="ODORANT RECEPTOR 19A-RELATED"/>
    <property type="match status" value="1"/>
</dbReference>
<keyword evidence="6 10" id="KW-1133">Transmembrane helix</keyword>
<name>A0A482W9L7_ASBVE</name>
<feature type="transmembrane region" description="Helical" evidence="10">
    <location>
        <begin position="516"/>
        <end position="536"/>
    </location>
</feature>
<feature type="transmembrane region" description="Helical" evidence="10">
    <location>
        <begin position="406"/>
        <end position="431"/>
    </location>
</feature>